<evidence type="ECO:0000256" key="4">
    <source>
        <dbReference type="ARBA" id="ARBA00022840"/>
    </source>
</evidence>
<dbReference type="CDD" id="cd01992">
    <property type="entry name" value="TilS_N"/>
    <property type="match status" value="1"/>
</dbReference>
<comment type="similarity">
    <text evidence="6">Belongs to the tRNA(Ile)-lysidine synthase family.</text>
</comment>
<keyword evidence="6" id="KW-0963">Cytoplasm</keyword>
<comment type="subcellular location">
    <subcellularLocation>
        <location evidence="6">Cytoplasm</location>
    </subcellularLocation>
</comment>
<keyword evidence="1 6" id="KW-0436">Ligase</keyword>
<dbReference type="Pfam" id="PF01171">
    <property type="entry name" value="ATP_bind_3"/>
    <property type="match status" value="1"/>
</dbReference>
<dbReference type="InterPro" id="IPR012094">
    <property type="entry name" value="tRNA_Ile_lys_synt"/>
</dbReference>
<organism evidence="8 9">
    <name type="scientific">Allosphingosinicella flava</name>
    <dbReference type="NCBI Taxonomy" id="2771430"/>
    <lineage>
        <taxon>Bacteria</taxon>
        <taxon>Pseudomonadati</taxon>
        <taxon>Pseudomonadota</taxon>
        <taxon>Alphaproteobacteria</taxon>
        <taxon>Sphingomonadales</taxon>
        <taxon>Sphingomonadaceae</taxon>
        <taxon>Allosphingosinicella</taxon>
    </lineage>
</organism>
<evidence type="ECO:0000256" key="5">
    <source>
        <dbReference type="ARBA" id="ARBA00048539"/>
    </source>
</evidence>
<feature type="binding site" evidence="6">
    <location>
        <begin position="32"/>
        <end position="37"/>
    </location>
    <ligand>
        <name>ATP</name>
        <dbReference type="ChEBI" id="CHEBI:30616"/>
    </ligand>
</feature>
<dbReference type="GO" id="GO:0006400">
    <property type="term" value="P:tRNA modification"/>
    <property type="evidence" value="ECO:0007669"/>
    <property type="project" value="UniProtKB-UniRule"/>
</dbReference>
<sequence length="327" mass="35548">MTIAPAHVERFREDVQRLLGRTDPGRIGVAVSGGPDSLALLLLAWATFDGRVSAATVDHGLRPESREEALFAGRICASIGCPHVVLKVAVAERGMGVQGEARRARYAALRAWAENTGISVLFTAHHADDQAETLLMRLQRGAGLAGLSGIRPVRFEGPSLKIARPLLEWRREELGKIVASTSILPVDDPSNRDARYDRVAMRRLLADNPVLDPVRLTKSAAILGQAEDALVWTAEHFWADRARLDDGAWRVDVTDLPREIRRRLLLHAIADLHARHAVPPGARPIASVDGLLASLESGKTATFAGVKGSASGHLWRIAPAPRRRIRG</sequence>
<accession>A0A7T2LLY7</accession>
<protein>
    <recommendedName>
        <fullName evidence="6">tRNA(Ile)-lysidine synthase</fullName>
        <ecNumber evidence="6">6.3.4.19</ecNumber>
    </recommendedName>
    <alternativeName>
        <fullName evidence="6">tRNA(Ile)-2-lysyl-cytidine synthase</fullName>
    </alternativeName>
    <alternativeName>
        <fullName evidence="6">tRNA(Ile)-lysidine synthetase</fullName>
    </alternativeName>
</protein>
<dbReference type="SUPFAM" id="SSF52402">
    <property type="entry name" value="Adenine nucleotide alpha hydrolases-like"/>
    <property type="match status" value="1"/>
</dbReference>
<evidence type="ECO:0000256" key="2">
    <source>
        <dbReference type="ARBA" id="ARBA00022694"/>
    </source>
</evidence>
<comment type="function">
    <text evidence="6">Ligates lysine onto the cytidine present at position 34 of the AUA codon-specific tRNA(Ile) that contains the anticodon CAU, in an ATP-dependent manner. Cytidine is converted to lysidine, thus changing the amino acid specificity of the tRNA from methionine to isoleucine.</text>
</comment>
<keyword evidence="3 6" id="KW-0547">Nucleotide-binding</keyword>
<dbReference type="NCBIfam" id="TIGR02432">
    <property type="entry name" value="lysidine_TilS_N"/>
    <property type="match status" value="1"/>
</dbReference>
<dbReference type="KEGG" id="sflv:IC614_11600"/>
<dbReference type="Gene3D" id="3.40.50.620">
    <property type="entry name" value="HUPs"/>
    <property type="match status" value="1"/>
</dbReference>
<keyword evidence="2 6" id="KW-0819">tRNA processing</keyword>
<dbReference type="GO" id="GO:0032267">
    <property type="term" value="F:tRNA(Ile)-lysidine synthase activity"/>
    <property type="evidence" value="ECO:0007669"/>
    <property type="project" value="UniProtKB-EC"/>
</dbReference>
<dbReference type="InterPro" id="IPR011063">
    <property type="entry name" value="TilS/TtcA_N"/>
</dbReference>
<evidence type="ECO:0000313" key="8">
    <source>
        <dbReference type="EMBL" id="QPQ54939.1"/>
    </source>
</evidence>
<feature type="domain" description="tRNA(Ile)-lysidine/2-thiocytidine synthase N-terminal" evidence="7">
    <location>
        <begin position="27"/>
        <end position="203"/>
    </location>
</feature>
<comment type="domain">
    <text evidence="6">The N-terminal region contains the highly conserved SGGXDS motif, predicted to be a P-loop motif involved in ATP binding.</text>
</comment>
<evidence type="ECO:0000259" key="7">
    <source>
        <dbReference type="Pfam" id="PF01171"/>
    </source>
</evidence>
<dbReference type="GO" id="GO:0005737">
    <property type="term" value="C:cytoplasm"/>
    <property type="evidence" value="ECO:0007669"/>
    <property type="project" value="UniProtKB-SubCell"/>
</dbReference>
<reference evidence="8 9" key="1">
    <citation type="submission" date="2020-11" db="EMBL/GenBank/DDBJ databases">
        <title>Genome seq and assembly of Sphingosinicella sp.</title>
        <authorList>
            <person name="Chhetri G."/>
        </authorList>
    </citation>
    <scope>NUCLEOTIDE SEQUENCE [LARGE SCALE GENOMIC DNA]</scope>
    <source>
        <strain evidence="8 9">UDD2</strain>
    </source>
</reference>
<dbReference type="EC" id="6.3.4.19" evidence="6"/>
<dbReference type="RefSeq" id="WP_200971615.1">
    <property type="nucleotide sequence ID" value="NZ_CP065592.1"/>
</dbReference>
<gene>
    <name evidence="6 8" type="primary">tilS</name>
    <name evidence="8" type="ORF">IC614_11600</name>
</gene>
<dbReference type="PANTHER" id="PTHR43033:SF1">
    <property type="entry name" value="TRNA(ILE)-LYSIDINE SYNTHASE-RELATED"/>
    <property type="match status" value="1"/>
</dbReference>
<dbReference type="HAMAP" id="MF_01161">
    <property type="entry name" value="tRNA_Ile_lys_synt"/>
    <property type="match status" value="1"/>
</dbReference>
<evidence type="ECO:0000256" key="3">
    <source>
        <dbReference type="ARBA" id="ARBA00022741"/>
    </source>
</evidence>
<dbReference type="PANTHER" id="PTHR43033">
    <property type="entry name" value="TRNA(ILE)-LYSIDINE SYNTHASE-RELATED"/>
    <property type="match status" value="1"/>
</dbReference>
<evidence type="ECO:0000313" key="9">
    <source>
        <dbReference type="Proteomes" id="UP000594873"/>
    </source>
</evidence>
<dbReference type="AlphaFoldDB" id="A0A7T2LLY7"/>
<keyword evidence="4 6" id="KW-0067">ATP-binding</keyword>
<name>A0A7T2LLY7_9SPHN</name>
<proteinExistence type="inferred from homology"/>
<dbReference type="Proteomes" id="UP000594873">
    <property type="component" value="Chromosome"/>
</dbReference>
<keyword evidence="9" id="KW-1185">Reference proteome</keyword>
<dbReference type="EMBL" id="CP065592">
    <property type="protein sequence ID" value="QPQ54939.1"/>
    <property type="molecule type" value="Genomic_DNA"/>
</dbReference>
<evidence type="ECO:0000256" key="1">
    <source>
        <dbReference type="ARBA" id="ARBA00022598"/>
    </source>
</evidence>
<dbReference type="InterPro" id="IPR012795">
    <property type="entry name" value="tRNA_Ile_lys_synt_N"/>
</dbReference>
<dbReference type="GO" id="GO:0005524">
    <property type="term" value="F:ATP binding"/>
    <property type="evidence" value="ECO:0007669"/>
    <property type="project" value="UniProtKB-UniRule"/>
</dbReference>
<comment type="catalytic activity">
    <reaction evidence="5 6">
        <text>cytidine(34) in tRNA(Ile2) + L-lysine + ATP = lysidine(34) in tRNA(Ile2) + AMP + diphosphate + H(+)</text>
        <dbReference type="Rhea" id="RHEA:43744"/>
        <dbReference type="Rhea" id="RHEA-COMP:10625"/>
        <dbReference type="Rhea" id="RHEA-COMP:10670"/>
        <dbReference type="ChEBI" id="CHEBI:15378"/>
        <dbReference type="ChEBI" id="CHEBI:30616"/>
        <dbReference type="ChEBI" id="CHEBI:32551"/>
        <dbReference type="ChEBI" id="CHEBI:33019"/>
        <dbReference type="ChEBI" id="CHEBI:82748"/>
        <dbReference type="ChEBI" id="CHEBI:83665"/>
        <dbReference type="ChEBI" id="CHEBI:456215"/>
        <dbReference type="EC" id="6.3.4.19"/>
    </reaction>
</comment>
<evidence type="ECO:0000256" key="6">
    <source>
        <dbReference type="HAMAP-Rule" id="MF_01161"/>
    </source>
</evidence>
<dbReference type="InterPro" id="IPR014729">
    <property type="entry name" value="Rossmann-like_a/b/a_fold"/>
</dbReference>